<sequence precursor="true">MRRLLTIGIVIGGLAALAAAASAREVLDVARQYDNGGGYHWTAGNSGTPIELRFENRVLLPRGKGSFCCGYTLAIAFEVAEERGLLAGKTFDEIRAFQKDWYGDGPDSRETLIVKAVERLGIGRQVAHPDAMPGDFVQLWRTSGSGHSVVLLDWVREDGKIVGLKYRSSQKSTDGIGDRVEYFSDSPGHDGKVVRDRTYLCRLFKNALEPSMQEAQQLALAGEYSRAEEILAAAAADSSAADATAAAIELERIRRARHEFGLNGDELLAQIQKQIPDATLADMARWRDAGDLQHRTIDGQISYFRRAASNLFRFNADAKRRSNPQAAAGRFDQTGLIAELVDLAEASAAPAVYPVRHKVKYTLTIKPGNPLAKPGAKVRVWLPYPQEYQQQQQVKLLSSSPGHQKIAANGHPHRTIYFEQVVQDEAAPLAFSAEYEYVVSAWAPMPSADEVQSYDKAGELYREFTAERLPHIALDDATRDLAAKIVGDEPNPLLRAKKIFRWVSANIPWCAEIEYCLIDSLAKKGIAAGRGDCGVQGMVFITLCRAAGVPARWQSGWQTKPGEENMHDWAEFYVEPWGWLPADASHGVRRHDDPRVQDFLCGGLDPYRMIVNLDFARELDPPKSSYRSEPNDFQRGEVEIDGHNLYFDQWKWDFEVTADPRE</sequence>
<organism evidence="3 4">
    <name type="scientific">Posidoniimonas polymericola</name>
    <dbReference type="NCBI Taxonomy" id="2528002"/>
    <lineage>
        <taxon>Bacteria</taxon>
        <taxon>Pseudomonadati</taxon>
        <taxon>Planctomycetota</taxon>
        <taxon>Planctomycetia</taxon>
        <taxon>Pirellulales</taxon>
        <taxon>Lacipirellulaceae</taxon>
        <taxon>Posidoniimonas</taxon>
    </lineage>
</organism>
<evidence type="ECO:0000256" key="1">
    <source>
        <dbReference type="SAM" id="SignalP"/>
    </source>
</evidence>
<dbReference type="RefSeq" id="WP_146587425.1">
    <property type="nucleotide sequence ID" value="NZ_SJPO01000005.1"/>
</dbReference>
<name>A0A5C5YQT8_9BACT</name>
<comment type="caution">
    <text evidence="3">The sequence shown here is derived from an EMBL/GenBank/DDBJ whole genome shotgun (WGS) entry which is preliminary data.</text>
</comment>
<dbReference type="SUPFAM" id="SSF54001">
    <property type="entry name" value="Cysteine proteinases"/>
    <property type="match status" value="1"/>
</dbReference>
<dbReference type="SMART" id="SM00460">
    <property type="entry name" value="TGc"/>
    <property type="match status" value="1"/>
</dbReference>
<dbReference type="Proteomes" id="UP000318478">
    <property type="component" value="Unassembled WGS sequence"/>
</dbReference>
<feature type="domain" description="Transglutaminase-like" evidence="2">
    <location>
        <begin position="525"/>
        <end position="586"/>
    </location>
</feature>
<dbReference type="PANTHER" id="PTHR38339">
    <property type="entry name" value="TRANSGLUTAMINASE DOMAIN PROTEIN"/>
    <property type="match status" value="1"/>
</dbReference>
<evidence type="ECO:0000313" key="3">
    <source>
        <dbReference type="EMBL" id="TWT77117.1"/>
    </source>
</evidence>
<accession>A0A5C5YQT8</accession>
<evidence type="ECO:0000259" key="2">
    <source>
        <dbReference type="SMART" id="SM00460"/>
    </source>
</evidence>
<keyword evidence="4" id="KW-1185">Reference proteome</keyword>
<dbReference type="Pfam" id="PF01841">
    <property type="entry name" value="Transglut_core"/>
    <property type="match status" value="1"/>
</dbReference>
<dbReference type="EMBL" id="SJPO01000005">
    <property type="protein sequence ID" value="TWT77117.1"/>
    <property type="molecule type" value="Genomic_DNA"/>
</dbReference>
<dbReference type="AlphaFoldDB" id="A0A5C5YQT8"/>
<protein>
    <submittedName>
        <fullName evidence="3">Transglutaminase-like superfamily protein</fullName>
    </submittedName>
</protein>
<dbReference type="OrthoDB" id="9804872at2"/>
<dbReference type="InterPro" id="IPR038765">
    <property type="entry name" value="Papain-like_cys_pep_sf"/>
</dbReference>
<evidence type="ECO:0000313" key="4">
    <source>
        <dbReference type="Proteomes" id="UP000318478"/>
    </source>
</evidence>
<gene>
    <name evidence="3" type="ORF">Pla123a_25470</name>
</gene>
<proteinExistence type="predicted"/>
<feature type="signal peptide" evidence="1">
    <location>
        <begin position="1"/>
        <end position="23"/>
    </location>
</feature>
<dbReference type="InterPro" id="IPR002931">
    <property type="entry name" value="Transglutaminase-like"/>
</dbReference>
<reference evidence="3 4" key="1">
    <citation type="submission" date="2019-02" db="EMBL/GenBank/DDBJ databases">
        <title>Deep-cultivation of Planctomycetes and their phenomic and genomic characterization uncovers novel biology.</title>
        <authorList>
            <person name="Wiegand S."/>
            <person name="Jogler M."/>
            <person name="Boedeker C."/>
            <person name="Pinto D."/>
            <person name="Vollmers J."/>
            <person name="Rivas-Marin E."/>
            <person name="Kohn T."/>
            <person name="Peeters S.H."/>
            <person name="Heuer A."/>
            <person name="Rast P."/>
            <person name="Oberbeckmann S."/>
            <person name="Bunk B."/>
            <person name="Jeske O."/>
            <person name="Meyerdierks A."/>
            <person name="Storesund J.E."/>
            <person name="Kallscheuer N."/>
            <person name="Luecker S."/>
            <person name="Lage O.M."/>
            <person name="Pohl T."/>
            <person name="Merkel B.J."/>
            <person name="Hornburger P."/>
            <person name="Mueller R.-W."/>
            <person name="Bruemmer F."/>
            <person name="Labrenz M."/>
            <person name="Spormann A.M."/>
            <person name="Op Den Camp H."/>
            <person name="Overmann J."/>
            <person name="Amann R."/>
            <person name="Jetten M.S.M."/>
            <person name="Mascher T."/>
            <person name="Medema M.H."/>
            <person name="Devos D.P."/>
            <person name="Kaster A.-K."/>
            <person name="Ovreas L."/>
            <person name="Rohde M."/>
            <person name="Galperin M.Y."/>
            <person name="Jogler C."/>
        </authorList>
    </citation>
    <scope>NUCLEOTIDE SEQUENCE [LARGE SCALE GENOMIC DNA]</scope>
    <source>
        <strain evidence="3 4">Pla123a</strain>
    </source>
</reference>
<feature type="chain" id="PRO_5022760691" evidence="1">
    <location>
        <begin position="24"/>
        <end position="662"/>
    </location>
</feature>
<dbReference type="PANTHER" id="PTHR38339:SF1">
    <property type="entry name" value="TRANSGLUTAMINASE-LIKE DOMAIN-CONTAINING PROTEIN"/>
    <property type="match status" value="1"/>
</dbReference>
<dbReference type="Gene3D" id="3.10.620.30">
    <property type="match status" value="1"/>
</dbReference>
<keyword evidence="1" id="KW-0732">Signal</keyword>